<gene>
    <name evidence="1" type="ORF">S01H1_05549</name>
</gene>
<name>X0RZU5_9ZZZZ</name>
<protein>
    <submittedName>
        <fullName evidence="1">Uncharacterized protein</fullName>
    </submittedName>
</protein>
<reference evidence="1" key="1">
    <citation type="journal article" date="2014" name="Front. Microbiol.">
        <title>High frequency of phylogenetically diverse reductive dehalogenase-homologous genes in deep subseafloor sedimentary metagenomes.</title>
        <authorList>
            <person name="Kawai M."/>
            <person name="Futagami T."/>
            <person name="Toyoda A."/>
            <person name="Takaki Y."/>
            <person name="Nishi S."/>
            <person name="Hori S."/>
            <person name="Arai W."/>
            <person name="Tsubouchi T."/>
            <person name="Morono Y."/>
            <person name="Uchiyama I."/>
            <person name="Ito T."/>
            <person name="Fujiyama A."/>
            <person name="Inagaki F."/>
            <person name="Takami H."/>
        </authorList>
    </citation>
    <scope>NUCLEOTIDE SEQUENCE</scope>
    <source>
        <strain evidence="1">Expedition CK06-06</strain>
    </source>
</reference>
<evidence type="ECO:0000313" key="1">
    <source>
        <dbReference type="EMBL" id="GAF74349.1"/>
    </source>
</evidence>
<comment type="caution">
    <text evidence="1">The sequence shown here is derived from an EMBL/GenBank/DDBJ whole genome shotgun (WGS) entry which is preliminary data.</text>
</comment>
<accession>X0RZU5</accession>
<sequence>MKQTKKSLMEWGKKVDISMEIHRTYVFSGGDEVIIQNPEYLIVSNNGHRIADSNNIAHYIPYGWIHLYWENKDKESFQFNHQRPGQLSDAMPYVEKRR</sequence>
<proteinExistence type="predicted"/>
<dbReference type="AlphaFoldDB" id="X0RZU5"/>
<dbReference type="EMBL" id="BARS01002888">
    <property type="protein sequence ID" value="GAF74349.1"/>
    <property type="molecule type" value="Genomic_DNA"/>
</dbReference>
<organism evidence="1">
    <name type="scientific">marine sediment metagenome</name>
    <dbReference type="NCBI Taxonomy" id="412755"/>
    <lineage>
        <taxon>unclassified sequences</taxon>
        <taxon>metagenomes</taxon>
        <taxon>ecological metagenomes</taxon>
    </lineage>
</organism>